<reference evidence="4 5" key="1">
    <citation type="journal article" date="2019" name="Genome Biol. Evol.">
        <title>Day and night: Metabolic profiles and evolutionary relationships of six axenic non-marine cyanobacteria.</title>
        <authorList>
            <person name="Will S.E."/>
            <person name="Henke P."/>
            <person name="Boedeker C."/>
            <person name="Huang S."/>
            <person name="Brinkmann H."/>
            <person name="Rohde M."/>
            <person name="Jarek M."/>
            <person name="Friedl T."/>
            <person name="Seufert S."/>
            <person name="Schumacher M."/>
            <person name="Overmann J."/>
            <person name="Neumann-Schaal M."/>
            <person name="Petersen J."/>
        </authorList>
    </citation>
    <scope>NUCLEOTIDE SEQUENCE [LARGE SCALE GENOMIC DNA]</scope>
    <source>
        <strain evidence="4 5">SAG 39.79</strain>
    </source>
</reference>
<evidence type="ECO:0000313" key="5">
    <source>
        <dbReference type="Proteomes" id="UP000282574"/>
    </source>
</evidence>
<name>A0AB37UA15_9CYAN</name>
<dbReference type="InterPro" id="IPR044068">
    <property type="entry name" value="CB"/>
</dbReference>
<accession>A0AB37UA15</accession>
<dbReference type="EMBL" id="RSCK01000125">
    <property type="protein sequence ID" value="RUT01434.1"/>
    <property type="molecule type" value="Genomic_DNA"/>
</dbReference>
<protein>
    <recommendedName>
        <fullName evidence="3">Core-binding (CB) domain-containing protein</fullName>
    </recommendedName>
</protein>
<keyword evidence="1 2" id="KW-0238">DNA-binding</keyword>
<evidence type="ECO:0000256" key="1">
    <source>
        <dbReference type="ARBA" id="ARBA00023125"/>
    </source>
</evidence>
<proteinExistence type="predicted"/>
<evidence type="ECO:0000256" key="2">
    <source>
        <dbReference type="PROSITE-ProRule" id="PRU01248"/>
    </source>
</evidence>
<organism evidence="4 5">
    <name type="scientific">Chroococcidiopsis cubana SAG 39.79</name>
    <dbReference type="NCBI Taxonomy" id="388085"/>
    <lineage>
        <taxon>Bacteria</taxon>
        <taxon>Bacillati</taxon>
        <taxon>Cyanobacteriota</taxon>
        <taxon>Cyanophyceae</taxon>
        <taxon>Chroococcidiopsidales</taxon>
        <taxon>Chroococcidiopsidaceae</taxon>
        <taxon>Chroococcidiopsis</taxon>
    </lineage>
</organism>
<sequence length="105" mass="12646">METRPRKLIDQVRDILRVKHYSYRTEESYVYWIRRYILFDQKRHPREMGGAELEAFLTHLAVEENVAASTQNQALSAVLFLYREVLKQDLGIQIESVRAKRSRYW</sequence>
<feature type="domain" description="Core-binding (CB)" evidence="3">
    <location>
        <begin position="3"/>
        <end position="86"/>
    </location>
</feature>
<dbReference type="GO" id="GO:0015074">
    <property type="term" value="P:DNA integration"/>
    <property type="evidence" value="ECO:0007669"/>
    <property type="project" value="InterPro"/>
</dbReference>
<dbReference type="Pfam" id="PF13495">
    <property type="entry name" value="Phage_int_SAM_4"/>
    <property type="match status" value="1"/>
</dbReference>
<dbReference type="Proteomes" id="UP000282574">
    <property type="component" value="Unassembled WGS sequence"/>
</dbReference>
<dbReference type="AlphaFoldDB" id="A0AB37UA15"/>
<dbReference type="Gene3D" id="1.10.150.130">
    <property type="match status" value="1"/>
</dbReference>
<dbReference type="InterPro" id="IPR010998">
    <property type="entry name" value="Integrase_recombinase_N"/>
</dbReference>
<gene>
    <name evidence="4" type="ORF">DSM107010_65280</name>
</gene>
<evidence type="ECO:0000313" key="4">
    <source>
        <dbReference type="EMBL" id="RUT01434.1"/>
    </source>
</evidence>
<evidence type="ECO:0000259" key="3">
    <source>
        <dbReference type="PROSITE" id="PS51900"/>
    </source>
</evidence>
<keyword evidence="5" id="KW-1185">Reference proteome</keyword>
<dbReference type="GO" id="GO:0003677">
    <property type="term" value="F:DNA binding"/>
    <property type="evidence" value="ECO:0007669"/>
    <property type="project" value="UniProtKB-UniRule"/>
</dbReference>
<dbReference type="PROSITE" id="PS51900">
    <property type="entry name" value="CB"/>
    <property type="match status" value="1"/>
</dbReference>
<dbReference type="InterPro" id="IPR004107">
    <property type="entry name" value="Integrase_SAM-like_N"/>
</dbReference>
<comment type="caution">
    <text evidence="4">The sequence shown here is derived from an EMBL/GenBank/DDBJ whole genome shotgun (WGS) entry which is preliminary data.</text>
</comment>